<feature type="active site" description="Proton acceptor; for dehydratase activity" evidence="5">
    <location>
        <position position="921"/>
    </location>
</feature>
<dbReference type="InterPro" id="IPR049551">
    <property type="entry name" value="PKS_DH_C"/>
</dbReference>
<evidence type="ECO:0000256" key="2">
    <source>
        <dbReference type="ARBA" id="ARBA00022553"/>
    </source>
</evidence>
<dbReference type="InterPro" id="IPR042104">
    <property type="entry name" value="PKS_dehydratase_sf"/>
</dbReference>
<feature type="region of interest" description="N-terminal hotdog fold" evidence="5">
    <location>
        <begin position="888"/>
        <end position="1008"/>
    </location>
</feature>
<feature type="compositionally biased region" description="Low complexity" evidence="6">
    <location>
        <begin position="1771"/>
        <end position="1784"/>
    </location>
</feature>
<dbReference type="RefSeq" id="WP_095980636.1">
    <property type="nucleotide sequence ID" value="NZ_CP022163.1"/>
</dbReference>
<dbReference type="GO" id="GO:0004315">
    <property type="term" value="F:3-oxoacyl-[acyl-carrier-protein] synthase activity"/>
    <property type="evidence" value="ECO:0007669"/>
    <property type="project" value="InterPro"/>
</dbReference>
<dbReference type="SMART" id="SM00826">
    <property type="entry name" value="PKS_DH"/>
    <property type="match status" value="1"/>
</dbReference>
<dbReference type="InterPro" id="IPR016039">
    <property type="entry name" value="Thiolase-like"/>
</dbReference>
<dbReference type="InterPro" id="IPR049552">
    <property type="entry name" value="PKS_DH_N"/>
</dbReference>
<comment type="function">
    <text evidence="4">Involved in production of the polyketide antibiotic thailandamide.</text>
</comment>
<dbReference type="Pfam" id="PF00698">
    <property type="entry name" value="Acyl_transf_1"/>
    <property type="match status" value="1"/>
</dbReference>
<dbReference type="GO" id="GO:0006633">
    <property type="term" value="P:fatty acid biosynthetic process"/>
    <property type="evidence" value="ECO:0007669"/>
    <property type="project" value="InterPro"/>
</dbReference>
<dbReference type="CDD" id="cd08955">
    <property type="entry name" value="KR_2_FAS_SDR_x"/>
    <property type="match status" value="1"/>
</dbReference>
<dbReference type="Pfam" id="PF21089">
    <property type="entry name" value="PKS_DH_N"/>
    <property type="match status" value="1"/>
</dbReference>
<evidence type="ECO:0000313" key="10">
    <source>
        <dbReference type="EMBL" id="ATB32462.1"/>
    </source>
</evidence>
<dbReference type="InterPro" id="IPR013968">
    <property type="entry name" value="PKS_KR"/>
</dbReference>
<dbReference type="Gene3D" id="3.40.50.720">
    <property type="entry name" value="NAD(P)-binding Rossmann-like Domain"/>
    <property type="match status" value="1"/>
</dbReference>
<dbReference type="PROSITE" id="PS52019">
    <property type="entry name" value="PKS_MFAS_DH"/>
    <property type="match status" value="1"/>
</dbReference>
<dbReference type="InterPro" id="IPR020806">
    <property type="entry name" value="PKS_PP-bd"/>
</dbReference>
<dbReference type="Gene3D" id="3.40.366.10">
    <property type="entry name" value="Malonyl-Coenzyme A Acyl Carrier Protein, domain 2"/>
    <property type="match status" value="1"/>
</dbReference>
<dbReference type="Pfam" id="PF00109">
    <property type="entry name" value="ketoacyl-synt"/>
    <property type="match status" value="1"/>
</dbReference>
<dbReference type="SMART" id="SM01294">
    <property type="entry name" value="PKS_PP_betabranch"/>
    <property type="match status" value="1"/>
</dbReference>
<dbReference type="InterPro" id="IPR036736">
    <property type="entry name" value="ACP-like_sf"/>
</dbReference>
<dbReference type="OrthoDB" id="5476655at2"/>
<feature type="region of interest" description="C-terminal hotdog fold" evidence="5">
    <location>
        <begin position="1024"/>
        <end position="1171"/>
    </location>
</feature>
<proteinExistence type="predicted"/>
<feature type="domain" description="PKS/mFAS DH" evidence="9">
    <location>
        <begin position="888"/>
        <end position="1171"/>
    </location>
</feature>
<dbReference type="GO" id="GO:0005737">
    <property type="term" value="C:cytoplasm"/>
    <property type="evidence" value="ECO:0007669"/>
    <property type="project" value="TreeGrafter"/>
</dbReference>
<dbReference type="InterPro" id="IPR016035">
    <property type="entry name" value="Acyl_Trfase/lysoPLipase"/>
</dbReference>
<dbReference type="CDD" id="cd00833">
    <property type="entry name" value="PKS"/>
    <property type="match status" value="1"/>
</dbReference>
<dbReference type="PANTHER" id="PTHR43775:SF37">
    <property type="entry name" value="SI:DKEY-61P9.11"/>
    <property type="match status" value="1"/>
</dbReference>
<dbReference type="InterPro" id="IPR020841">
    <property type="entry name" value="PKS_Beta-ketoAc_synthase_dom"/>
</dbReference>
<protein>
    <submittedName>
        <fullName evidence="10">Polyketide synthase</fullName>
    </submittedName>
</protein>
<dbReference type="Proteomes" id="UP000217289">
    <property type="component" value="Chromosome"/>
</dbReference>
<dbReference type="Pfam" id="PF00550">
    <property type="entry name" value="PP-binding"/>
    <property type="match status" value="1"/>
</dbReference>
<dbReference type="SMART" id="SM00825">
    <property type="entry name" value="PKS_KS"/>
    <property type="match status" value="1"/>
</dbReference>
<dbReference type="Pfam" id="PF02801">
    <property type="entry name" value="Ketoacyl-synt_C"/>
    <property type="match status" value="1"/>
</dbReference>
<dbReference type="InterPro" id="IPR014030">
    <property type="entry name" value="Ketoacyl_synth_N"/>
</dbReference>
<dbReference type="InterPro" id="IPR009081">
    <property type="entry name" value="PP-bd_ACP"/>
</dbReference>
<dbReference type="Pfam" id="PF08659">
    <property type="entry name" value="KR"/>
    <property type="match status" value="1"/>
</dbReference>
<sequence>MEPIAIIGMGCRFPGGVNTASQLWQLVRDGVDAIGDAPLERFNAERLQERIASRKGGFLEQVDRFDARFFQLSPRETNLMDPQQRLLLEVAWEALEDGGQVPEKLPRHATGVFVGMWTNDYELRMYEALPELDVHATTGGGRYAASGRLSYFLDVRGPSLTVDTACSSSLVAVHLACQSLRQGECQVALVGASNLILEPYVTLAYSRSTMLSPDGRSKFGDARANGYVRSEGVAVLVLKPLSQALREGDPIRAVIRGSAVNNDGQSSGHLVTPGREGQQALLREAYRAAGVEPSRVGYVEAHGTGTRAGDPIELGALASVLGENRERERPCFVGSVKTNIGHTEGAAGLAGMMKVVMALQHRAIPPSLHFQTPNPQIPWDELPVVIPQALTPWPGAEPALAGVSAFGITGTNAHVVLEEAPRPAAPPRPVREDEAFLLPLSAHAPEALEALAGAWRSLLSEPRAERVEELCFTASVRRGHHAHRLAVVGRSREELAERLDAHLRGEARPGTSTGMRAELPLKPVFVFPGQGSQWPGMGRRLLEQEPVFREALEACEAAFAHHVSWRLLEVLRAWPASPLLERIDVIQPVLFALQVALAALWRSWGVRPHAVVGHSMGEVAAAHVAGILSLQDAALIICQRSLLLRRTSGQGAMALVELSLDEARLALRGFEDALSVAVSNGPRSTVLSGDPAALQRVLDSLQRRDVFCRLVKVDVASHSPQMDPLREELLQVLQGLTPRAGELPFYSTVRAQVLDGATLGPAYWVDNLRQPVLFFQAVEQLLTSGHDVFLELSPHPILLPSIEQAVRAGAYPARVLPSLVRQEDERPCLLGSLGALYSLGLPVDWTRLHPETSTRQDLPPYPWQRERFWFQERASAAPRSRPGVRGEHPLLGAHLQSSLSPGTHFFEAELSCLGLPALSDHRVHGQGVLPAAAYLEAALAAARTALGPGPLTLSEVRFTQALVLPESDALQVQWVLDGSAFHASSRATATSAWVRHASATLVPAASVPRRPDTKALASLQSRIAPLTPSTALYAALAQRGLQYGPAFQRLARLGCLGAEALAELHPAEADSTAWLLHPTLLDACFQLVLASLSPEAGYSRDATFLPVSLERLSLYETPRPGASLWAHSRLRPAEPGAEIIAGDLLVLDDQGRLLAEAVGLHFQRVAADVLRTLASRAGRDGRYELQWRPVRRPSPPAEWTPGAWLVFADARGVGTSLVEKLAARGERCVVVTPGPDWRRLSEDGYALDPARPEHFQQLLREAFDSAPRGVVHLWSLDAAGPESTSLESLERALLLGSGGVLHLVQAFSRAGWNESPRLWLVTRGTQAVSGEEKSFALAQAPLWGVGKALAHEHPELRCTCVDLDASGDEAFPLEELDADDTEDQVALRGGTRYSARLARSTPPDSARALAGRIRPDATYLLTGGLGGLGLEVARWLVEQGARHLVLVGRGEPSGEAARALEALRSAGARVHLARADVSRLEALTQALQALGRELPPVRGIVHAAGILDDGTLANLNLERLRRAMSPKVEGAWNLHTLHAGQPLDFFVLFSSVVSVLGSPGQGNYAAGNAFLDALAHHLRAHGVPALSINWGPWSEVGLAARPDRGTRLEGHGLGPLSPPGGVESLAQVLFGARAQVAVMRFDAGAWRQHYPTAARTHLLDELASPQDAATPPPRPTEALRQTLLAAEPGWRRRAQLESHLKAQIAQVLKLSPSRIDARTPLRVLGFDSLMTLELRNRLEASLELKLSATVLWNYPTLEGLVPYLAERMQLSPEPESAPSAAPTPASEPPPPAVEASAVNLNAMLGELDGLSDEDVMNLLSGSTHQS</sequence>
<keyword evidence="1" id="KW-0596">Phosphopantetheine</keyword>
<gene>
    <name evidence="10" type="ORF">MEBOL_005942</name>
</gene>
<reference evidence="10 11" key="1">
    <citation type="submission" date="2017-06" db="EMBL/GenBank/DDBJ databases">
        <authorList>
            <person name="Kim H.J."/>
            <person name="Triplett B.A."/>
        </authorList>
    </citation>
    <scope>NUCLEOTIDE SEQUENCE [LARGE SCALE GENOMIC DNA]</scope>
    <source>
        <strain evidence="10 11">DSM 14713</strain>
    </source>
</reference>
<dbReference type="Gene3D" id="3.10.129.110">
    <property type="entry name" value="Polyketide synthase dehydratase"/>
    <property type="match status" value="1"/>
</dbReference>
<dbReference type="InterPro" id="IPR016036">
    <property type="entry name" value="Malonyl_transacylase_ACP-bd"/>
</dbReference>
<dbReference type="InterPro" id="IPR057326">
    <property type="entry name" value="KR_dom"/>
</dbReference>
<dbReference type="PROSITE" id="PS00606">
    <property type="entry name" value="KS3_1"/>
    <property type="match status" value="1"/>
</dbReference>
<evidence type="ECO:0000259" key="7">
    <source>
        <dbReference type="PROSITE" id="PS50075"/>
    </source>
</evidence>
<dbReference type="InterPro" id="IPR049490">
    <property type="entry name" value="C883_1060-like_KR_N"/>
</dbReference>
<dbReference type="InterPro" id="IPR020807">
    <property type="entry name" value="PKS_DH"/>
</dbReference>
<dbReference type="InterPro" id="IPR014043">
    <property type="entry name" value="Acyl_transferase_dom"/>
</dbReference>
<dbReference type="SMART" id="SM00823">
    <property type="entry name" value="PKS_PP"/>
    <property type="match status" value="1"/>
</dbReference>
<dbReference type="Pfam" id="PF21394">
    <property type="entry name" value="Beta-ketacyl_N"/>
    <property type="match status" value="1"/>
</dbReference>
<dbReference type="Gene3D" id="3.40.47.10">
    <property type="match status" value="1"/>
</dbReference>
<evidence type="ECO:0000259" key="8">
    <source>
        <dbReference type="PROSITE" id="PS52004"/>
    </source>
</evidence>
<dbReference type="Pfam" id="PF16197">
    <property type="entry name" value="KAsynt_C_assoc"/>
    <property type="match status" value="1"/>
</dbReference>
<dbReference type="GO" id="GO:0005886">
    <property type="term" value="C:plasma membrane"/>
    <property type="evidence" value="ECO:0007669"/>
    <property type="project" value="TreeGrafter"/>
</dbReference>
<dbReference type="SUPFAM" id="SSF47336">
    <property type="entry name" value="ACP-like"/>
    <property type="match status" value="1"/>
</dbReference>
<dbReference type="SUPFAM" id="SSF53901">
    <property type="entry name" value="Thiolase-like"/>
    <property type="match status" value="1"/>
</dbReference>
<dbReference type="FunFam" id="3.40.366.10:FF:000002">
    <property type="entry name" value="Probable polyketide synthase 2"/>
    <property type="match status" value="1"/>
</dbReference>
<dbReference type="InterPro" id="IPR036291">
    <property type="entry name" value="NAD(P)-bd_dom_sf"/>
</dbReference>
<feature type="domain" description="Ketosynthase family 3 (KS3)" evidence="8">
    <location>
        <begin position="1"/>
        <end position="419"/>
    </location>
</feature>
<dbReference type="EMBL" id="CP022163">
    <property type="protein sequence ID" value="ATB32462.1"/>
    <property type="molecule type" value="Genomic_DNA"/>
</dbReference>
<feature type="region of interest" description="Disordered" evidence="6">
    <location>
        <begin position="1771"/>
        <end position="1794"/>
    </location>
</feature>
<name>A0A250IML3_9BACT</name>
<dbReference type="SUPFAM" id="SSF55048">
    <property type="entry name" value="Probable ACP-binding domain of malonyl-CoA ACP transacylase"/>
    <property type="match status" value="1"/>
</dbReference>
<dbReference type="InterPro" id="IPR001227">
    <property type="entry name" value="Ac_transferase_dom_sf"/>
</dbReference>
<dbReference type="PROSITE" id="PS50075">
    <property type="entry name" value="CARRIER"/>
    <property type="match status" value="1"/>
</dbReference>
<dbReference type="InterPro" id="IPR050091">
    <property type="entry name" value="PKS_NRPS_Biosynth_Enz"/>
</dbReference>
<dbReference type="InterPro" id="IPR018201">
    <property type="entry name" value="Ketoacyl_synth_AS"/>
</dbReference>
<evidence type="ECO:0000256" key="5">
    <source>
        <dbReference type="PROSITE-ProRule" id="PRU01363"/>
    </source>
</evidence>
<feature type="domain" description="Carrier" evidence="7">
    <location>
        <begin position="1691"/>
        <end position="1768"/>
    </location>
</feature>
<dbReference type="GO" id="GO:0031177">
    <property type="term" value="F:phosphopantetheine binding"/>
    <property type="evidence" value="ECO:0007669"/>
    <property type="project" value="InterPro"/>
</dbReference>
<dbReference type="InterPro" id="IPR014031">
    <property type="entry name" value="Ketoacyl_synth_C"/>
</dbReference>
<dbReference type="Gene3D" id="3.30.70.3290">
    <property type="match status" value="1"/>
</dbReference>
<dbReference type="GO" id="GO:0004312">
    <property type="term" value="F:fatty acid synthase activity"/>
    <property type="evidence" value="ECO:0007669"/>
    <property type="project" value="TreeGrafter"/>
</dbReference>
<keyword evidence="2" id="KW-0597">Phosphoprotein</keyword>
<accession>A0A250IML3</accession>
<dbReference type="InterPro" id="IPR032821">
    <property type="entry name" value="PKS_assoc"/>
</dbReference>
<dbReference type="SUPFAM" id="SSF52151">
    <property type="entry name" value="FabD/lysophospholipase-like"/>
    <property type="match status" value="1"/>
</dbReference>
<dbReference type="Gene3D" id="1.10.1200.10">
    <property type="entry name" value="ACP-like"/>
    <property type="match status" value="1"/>
</dbReference>
<organism evidence="10 11">
    <name type="scientific">Melittangium boletus DSM 14713</name>
    <dbReference type="NCBI Taxonomy" id="1294270"/>
    <lineage>
        <taxon>Bacteria</taxon>
        <taxon>Pseudomonadati</taxon>
        <taxon>Myxococcota</taxon>
        <taxon>Myxococcia</taxon>
        <taxon>Myxococcales</taxon>
        <taxon>Cystobacterineae</taxon>
        <taxon>Archangiaceae</taxon>
        <taxon>Melittangium</taxon>
    </lineage>
</organism>
<dbReference type="GO" id="GO:0071770">
    <property type="term" value="P:DIM/DIP cell wall layer assembly"/>
    <property type="evidence" value="ECO:0007669"/>
    <property type="project" value="TreeGrafter"/>
</dbReference>
<evidence type="ECO:0000256" key="4">
    <source>
        <dbReference type="ARBA" id="ARBA00054155"/>
    </source>
</evidence>
<dbReference type="FunFam" id="3.40.47.10:FF:000019">
    <property type="entry name" value="Polyketide synthase type I"/>
    <property type="match status" value="1"/>
</dbReference>
<dbReference type="SUPFAM" id="SSF51735">
    <property type="entry name" value="NAD(P)-binding Rossmann-fold domains"/>
    <property type="match status" value="2"/>
</dbReference>
<dbReference type="SMART" id="SM00822">
    <property type="entry name" value="PKS_KR"/>
    <property type="match status" value="1"/>
</dbReference>
<dbReference type="PROSITE" id="PS52004">
    <property type="entry name" value="KS3_2"/>
    <property type="match status" value="1"/>
</dbReference>
<dbReference type="InterPro" id="IPR049900">
    <property type="entry name" value="PKS_mFAS_DH"/>
</dbReference>
<dbReference type="SMART" id="SM00827">
    <property type="entry name" value="PKS_AT"/>
    <property type="match status" value="1"/>
</dbReference>
<evidence type="ECO:0000313" key="11">
    <source>
        <dbReference type="Proteomes" id="UP000217289"/>
    </source>
</evidence>
<feature type="active site" description="Proton donor; for dehydratase activity" evidence="5">
    <location>
        <position position="1082"/>
    </location>
</feature>
<dbReference type="KEGG" id="mbd:MEBOL_005942"/>
<evidence type="ECO:0000256" key="6">
    <source>
        <dbReference type="SAM" id="MobiDB-lite"/>
    </source>
</evidence>
<keyword evidence="11" id="KW-1185">Reference proteome</keyword>
<keyword evidence="3" id="KW-0808">Transferase</keyword>
<dbReference type="PANTHER" id="PTHR43775">
    <property type="entry name" value="FATTY ACID SYNTHASE"/>
    <property type="match status" value="1"/>
</dbReference>
<evidence type="ECO:0000256" key="3">
    <source>
        <dbReference type="ARBA" id="ARBA00022679"/>
    </source>
</evidence>
<evidence type="ECO:0000259" key="9">
    <source>
        <dbReference type="PROSITE" id="PS52019"/>
    </source>
</evidence>
<evidence type="ECO:0000256" key="1">
    <source>
        <dbReference type="ARBA" id="ARBA00022450"/>
    </source>
</evidence>
<dbReference type="Pfam" id="PF14765">
    <property type="entry name" value="PS-DH"/>
    <property type="match status" value="1"/>
</dbReference>